<sequence>MVMNHINQLNTKTKAIKTKVTPVNTSGILFVSNKATPPDLDLSLPELLVLKCGEGLDPLEEVSCVAPESSAGEPNPPLNPSVVEFPSRTD</sequence>
<proteinExistence type="predicted"/>
<protein>
    <submittedName>
        <fullName evidence="2">Uncharacterized protein</fullName>
    </submittedName>
</protein>
<dbReference type="Proteomes" id="UP000774326">
    <property type="component" value="Unassembled WGS sequence"/>
</dbReference>
<dbReference type="AlphaFoldDB" id="A0A9P8TPZ8"/>
<evidence type="ECO:0000256" key="1">
    <source>
        <dbReference type="SAM" id="MobiDB-lite"/>
    </source>
</evidence>
<reference evidence="2" key="1">
    <citation type="journal article" date="2021" name="Open Biol.">
        <title>Shared evolutionary footprints suggest mitochondrial oxidative damage underlies multiple complex I losses in fungi.</title>
        <authorList>
            <person name="Schikora-Tamarit M.A."/>
            <person name="Marcet-Houben M."/>
            <person name="Nosek J."/>
            <person name="Gabaldon T."/>
        </authorList>
    </citation>
    <scope>NUCLEOTIDE SEQUENCE</scope>
    <source>
        <strain evidence="2">CBS2887</strain>
    </source>
</reference>
<organism evidence="2 3">
    <name type="scientific">Wickerhamomyces pijperi</name>
    <name type="common">Yeast</name>
    <name type="synonym">Pichia pijperi</name>
    <dbReference type="NCBI Taxonomy" id="599730"/>
    <lineage>
        <taxon>Eukaryota</taxon>
        <taxon>Fungi</taxon>
        <taxon>Dikarya</taxon>
        <taxon>Ascomycota</taxon>
        <taxon>Saccharomycotina</taxon>
        <taxon>Saccharomycetes</taxon>
        <taxon>Phaffomycetales</taxon>
        <taxon>Wickerhamomycetaceae</taxon>
        <taxon>Wickerhamomyces</taxon>
    </lineage>
</organism>
<feature type="region of interest" description="Disordered" evidence="1">
    <location>
        <begin position="66"/>
        <end position="90"/>
    </location>
</feature>
<evidence type="ECO:0000313" key="2">
    <source>
        <dbReference type="EMBL" id="KAH3686765.1"/>
    </source>
</evidence>
<gene>
    <name evidence="2" type="ORF">WICPIJ_002244</name>
</gene>
<keyword evidence="3" id="KW-1185">Reference proteome</keyword>
<comment type="caution">
    <text evidence="2">The sequence shown here is derived from an EMBL/GenBank/DDBJ whole genome shotgun (WGS) entry which is preliminary data.</text>
</comment>
<dbReference type="EMBL" id="JAEUBG010001205">
    <property type="protein sequence ID" value="KAH3686765.1"/>
    <property type="molecule type" value="Genomic_DNA"/>
</dbReference>
<evidence type="ECO:0000313" key="3">
    <source>
        <dbReference type="Proteomes" id="UP000774326"/>
    </source>
</evidence>
<reference evidence="2" key="2">
    <citation type="submission" date="2021-01" db="EMBL/GenBank/DDBJ databases">
        <authorList>
            <person name="Schikora-Tamarit M.A."/>
        </authorList>
    </citation>
    <scope>NUCLEOTIDE SEQUENCE</scope>
    <source>
        <strain evidence="2">CBS2887</strain>
    </source>
</reference>
<name>A0A9P8TPZ8_WICPI</name>
<accession>A0A9P8TPZ8</accession>